<dbReference type="SUPFAM" id="SSF47413">
    <property type="entry name" value="lambda repressor-like DNA-binding domains"/>
    <property type="match status" value="1"/>
</dbReference>
<evidence type="ECO:0000313" key="7">
    <source>
        <dbReference type="Proteomes" id="UP001146067"/>
    </source>
</evidence>
<dbReference type="PANTHER" id="PTHR30146">
    <property type="entry name" value="LACI-RELATED TRANSCRIPTIONAL REPRESSOR"/>
    <property type="match status" value="1"/>
</dbReference>
<dbReference type="GO" id="GO:0000976">
    <property type="term" value="F:transcription cis-regulatory region binding"/>
    <property type="evidence" value="ECO:0007669"/>
    <property type="project" value="TreeGrafter"/>
</dbReference>
<evidence type="ECO:0000256" key="2">
    <source>
        <dbReference type="ARBA" id="ARBA00023125"/>
    </source>
</evidence>
<dbReference type="CDD" id="cd06267">
    <property type="entry name" value="PBP1_LacI_sugar_binding-like"/>
    <property type="match status" value="1"/>
</dbReference>
<dbReference type="InterPro" id="IPR046335">
    <property type="entry name" value="LacI/GalR-like_sensor"/>
</dbReference>
<feature type="domain" description="HTH lacI-type" evidence="5">
    <location>
        <begin position="11"/>
        <end position="65"/>
    </location>
</feature>
<dbReference type="SUPFAM" id="SSF53822">
    <property type="entry name" value="Periplasmic binding protein-like I"/>
    <property type="match status" value="1"/>
</dbReference>
<name>A0A9X3PDG1_9ACTN</name>
<accession>A0A9X3PDG1</accession>
<dbReference type="CDD" id="cd01392">
    <property type="entry name" value="HTH_LacI"/>
    <property type="match status" value="1"/>
</dbReference>
<dbReference type="InterPro" id="IPR010982">
    <property type="entry name" value="Lambda_DNA-bd_dom_sf"/>
</dbReference>
<gene>
    <name evidence="6" type="ORF">O1R50_17640</name>
</gene>
<reference evidence="6" key="1">
    <citation type="submission" date="2022-12" db="EMBL/GenBank/DDBJ databases">
        <title>Gycomyces niveus sp.nov.,a novel actinomycete isolated from soil in Shouguan.</title>
        <authorList>
            <person name="Yang X."/>
        </authorList>
    </citation>
    <scope>NUCLEOTIDE SEQUENCE</scope>
    <source>
        <strain evidence="6">NEAU-A15</strain>
    </source>
</reference>
<dbReference type="GO" id="GO:0003700">
    <property type="term" value="F:DNA-binding transcription factor activity"/>
    <property type="evidence" value="ECO:0007669"/>
    <property type="project" value="TreeGrafter"/>
</dbReference>
<dbReference type="Gene3D" id="3.40.50.2300">
    <property type="match status" value="2"/>
</dbReference>
<organism evidence="6 7">
    <name type="scientific">Glycomyces luteolus</name>
    <dbReference type="NCBI Taxonomy" id="2670330"/>
    <lineage>
        <taxon>Bacteria</taxon>
        <taxon>Bacillati</taxon>
        <taxon>Actinomycetota</taxon>
        <taxon>Actinomycetes</taxon>
        <taxon>Glycomycetales</taxon>
        <taxon>Glycomycetaceae</taxon>
        <taxon>Glycomyces</taxon>
    </lineage>
</organism>
<evidence type="ECO:0000256" key="1">
    <source>
        <dbReference type="ARBA" id="ARBA00023015"/>
    </source>
</evidence>
<feature type="region of interest" description="Disordered" evidence="4">
    <location>
        <begin position="358"/>
        <end position="379"/>
    </location>
</feature>
<proteinExistence type="predicted"/>
<keyword evidence="2 6" id="KW-0238">DNA-binding</keyword>
<dbReference type="Gene3D" id="1.10.260.40">
    <property type="entry name" value="lambda repressor-like DNA-binding domains"/>
    <property type="match status" value="1"/>
</dbReference>
<dbReference type="InterPro" id="IPR028082">
    <property type="entry name" value="Peripla_BP_I"/>
</dbReference>
<evidence type="ECO:0000256" key="3">
    <source>
        <dbReference type="ARBA" id="ARBA00023163"/>
    </source>
</evidence>
<dbReference type="Proteomes" id="UP001146067">
    <property type="component" value="Unassembled WGS sequence"/>
</dbReference>
<dbReference type="RefSeq" id="WP_270111462.1">
    <property type="nucleotide sequence ID" value="NZ_JAPZVP010000014.1"/>
</dbReference>
<dbReference type="InterPro" id="IPR000843">
    <property type="entry name" value="HTH_LacI"/>
</dbReference>
<sequence>MRETSDGGRRPTVKDVAAAAGVSAPTVSRVLAGNYPVAPATRAKVLRAMKDLDYVVNAHARGLAGATTKTIAFVVDDVTGPFYAYIARGVEQQAASEGRLCLLCTTHGDPEREFAVVELMREQRAEAVILVGGAWDNEVYKERMTYFARALDKSGSHLVLCGRPSLGEGVPALVVQYDNVGGSYAMTAHLLSAGHRTICYLGRELGLSTSDERIEGFRRAHADYGVALDETLILPGKFQIDSGYELAKRLLAERDDVTAIFAGTDMVAIGVLRALREAGVRVPEDMSVVGFDDIPFAAELTPALTTVHVPHEQLGREAVRLALRRNEGATTERIVLGTHIVVRDSVAPPPRRLRVHGAPGQTWQRRGGGRAGLVRRMAG</sequence>
<keyword evidence="3" id="KW-0804">Transcription</keyword>
<keyword evidence="1" id="KW-0805">Transcription regulation</keyword>
<dbReference type="PROSITE" id="PS00356">
    <property type="entry name" value="HTH_LACI_1"/>
    <property type="match status" value="1"/>
</dbReference>
<protein>
    <submittedName>
        <fullName evidence="6">LacI family DNA-binding transcriptional regulator</fullName>
    </submittedName>
</protein>
<keyword evidence="7" id="KW-1185">Reference proteome</keyword>
<dbReference type="PROSITE" id="PS50932">
    <property type="entry name" value="HTH_LACI_2"/>
    <property type="match status" value="1"/>
</dbReference>
<evidence type="ECO:0000256" key="4">
    <source>
        <dbReference type="SAM" id="MobiDB-lite"/>
    </source>
</evidence>
<comment type="caution">
    <text evidence="6">The sequence shown here is derived from an EMBL/GenBank/DDBJ whole genome shotgun (WGS) entry which is preliminary data.</text>
</comment>
<dbReference type="PANTHER" id="PTHR30146:SF153">
    <property type="entry name" value="LACTOSE OPERON REPRESSOR"/>
    <property type="match status" value="1"/>
</dbReference>
<dbReference type="SMART" id="SM00354">
    <property type="entry name" value="HTH_LACI"/>
    <property type="match status" value="1"/>
</dbReference>
<dbReference type="EMBL" id="JAPZVP010000014">
    <property type="protein sequence ID" value="MDA1361455.1"/>
    <property type="molecule type" value="Genomic_DNA"/>
</dbReference>
<evidence type="ECO:0000259" key="5">
    <source>
        <dbReference type="PROSITE" id="PS50932"/>
    </source>
</evidence>
<evidence type="ECO:0000313" key="6">
    <source>
        <dbReference type="EMBL" id="MDA1361455.1"/>
    </source>
</evidence>
<dbReference type="Pfam" id="PF00356">
    <property type="entry name" value="LacI"/>
    <property type="match status" value="1"/>
</dbReference>
<dbReference type="Pfam" id="PF13377">
    <property type="entry name" value="Peripla_BP_3"/>
    <property type="match status" value="1"/>
</dbReference>
<dbReference type="AlphaFoldDB" id="A0A9X3PDG1"/>